<organism evidence="1 2">
    <name type="scientific">Exiguobacterium marinum</name>
    <dbReference type="NCBI Taxonomy" id="273528"/>
    <lineage>
        <taxon>Bacteria</taxon>
        <taxon>Bacillati</taxon>
        <taxon>Bacillota</taxon>
        <taxon>Bacilli</taxon>
        <taxon>Bacillales</taxon>
        <taxon>Bacillales Family XII. Incertae Sedis</taxon>
        <taxon>Exiguobacterium</taxon>
    </lineage>
</organism>
<name>A0ABY7X272_9BACL</name>
<accession>A0ABY7X272</accession>
<dbReference type="EMBL" id="CP118099">
    <property type="protein sequence ID" value="WDH77212.1"/>
    <property type="molecule type" value="Genomic_DNA"/>
</dbReference>
<protein>
    <submittedName>
        <fullName evidence="1">Uncharacterized protein</fullName>
    </submittedName>
</protein>
<evidence type="ECO:0000313" key="1">
    <source>
        <dbReference type="EMBL" id="WDH77212.1"/>
    </source>
</evidence>
<gene>
    <name evidence="1" type="ORF">PTI97_06760</name>
</gene>
<sequence>MNVHDLLRRYAIQSPVIYEKKHNGEWVKLERLPVYTILEVEMNDQTIEAVAIDAFKAITVCRDATSIEAARPYAVRIQIERP</sequence>
<evidence type="ECO:0000313" key="2">
    <source>
        <dbReference type="Proteomes" id="UP001213680"/>
    </source>
</evidence>
<reference evidence="1 2" key="1">
    <citation type="submission" date="2023-02" db="EMBL/GenBank/DDBJ databases">
        <title>A bacterium isolated from plastisphere.</title>
        <authorList>
            <person name="Sun Y."/>
        </authorList>
    </citation>
    <scope>NUCLEOTIDE SEQUENCE [LARGE SCALE GENOMIC DNA]</scope>
    <source>
        <strain evidence="2">a-1</strain>
    </source>
</reference>
<dbReference type="RefSeq" id="WP_274357650.1">
    <property type="nucleotide sequence ID" value="NZ_CP118099.1"/>
</dbReference>
<keyword evidence="2" id="KW-1185">Reference proteome</keyword>
<proteinExistence type="predicted"/>
<dbReference type="Proteomes" id="UP001213680">
    <property type="component" value="Chromosome"/>
</dbReference>